<gene>
    <name evidence="3" type="primary">Cfap47</name>
</gene>
<feature type="domain" description="Calponin-homology (CH)" evidence="1">
    <location>
        <begin position="1729"/>
        <end position="1852"/>
    </location>
</feature>
<dbReference type="OrthoDB" id="10060824at2759"/>
<dbReference type="InterPro" id="IPR036872">
    <property type="entry name" value="CH_dom_sf"/>
</dbReference>
<dbReference type="CTD" id="286464"/>
<dbReference type="PANTHER" id="PTHR45912:SF3">
    <property type="entry name" value="CILIA- AND FLAGELLA-ASSOCIATED PROTEIN 47"/>
    <property type="match status" value="1"/>
</dbReference>
<name>A0A6P6DU89_OCTDE</name>
<evidence type="ECO:0000313" key="2">
    <source>
        <dbReference type="Proteomes" id="UP000515203"/>
    </source>
</evidence>
<dbReference type="SUPFAM" id="SSF47576">
    <property type="entry name" value="Calponin-homology domain, CH-domain"/>
    <property type="match status" value="1"/>
</dbReference>
<evidence type="ECO:0000259" key="1">
    <source>
        <dbReference type="PROSITE" id="PS50021"/>
    </source>
</evidence>
<dbReference type="GO" id="GO:0007288">
    <property type="term" value="P:sperm axoneme assembly"/>
    <property type="evidence" value="ECO:0007669"/>
    <property type="project" value="TreeGrafter"/>
</dbReference>
<dbReference type="Gene3D" id="2.60.40.10">
    <property type="entry name" value="Immunoglobulins"/>
    <property type="match status" value="3"/>
</dbReference>
<dbReference type="PROSITE" id="PS50021">
    <property type="entry name" value="CH"/>
    <property type="match status" value="1"/>
</dbReference>
<evidence type="ECO:0000313" key="3">
    <source>
        <dbReference type="RefSeq" id="XP_023563585.1"/>
    </source>
</evidence>
<dbReference type="Pfam" id="PF24529">
    <property type="entry name" value="CFAP47"/>
    <property type="match status" value="1"/>
</dbReference>
<sequence length="3116" mass="353100">MDVPRVSFVPCEEGILKAEVQLRVTPLEMKFLDALAGKVYRLPITIHNLGRWNKKIRFLEPTKPQFKLMLADLDKELASGLQMTAMVEYHPDKDEDTFDQLFILVGNKAIIVPLIGLIPCCALEIESVVDFGILVSNSKVHSKEINIKNHGTLPGMFNVEYQGQLPINISPACFAVSPQSSMMIKVDFCADQSRLVNEMVRVRLEGRPDTNLNIKAHVVDQIIELLNLNDERKLECIHFGSVFFGTSKIEHALLYNNSPEPISWVAIMQNDCVGEELGSNIQQRTDFALNNLSFLDKIKTIDITTIFSCAPNEGVLLPYEKIIIAVCFSPKLIADSKMDGDPSHRQDYAVFLRFETVGSKDGVLRHDTTETVKSDQFQNVELAMTGSGFPVLLHFDPDKFFKFLPCCMGEHSDIVCMVQNQSQFLPVTYRFPKIAHFKVEPIRGKINEGCIQPMTFSFVPHQIGTFKMKQAIQVIGPVADKNLQSTSMKPFYHINLTFKSTCKGCTEKVVMKVNPGISPLISNPTGLFVAKDLKKYKNYAPVAMLRSTRTHLHDQKSNTKSMKGALMAFPNDRAASIRPAGCYEQFRTIFTKIPRYTYIDPDFEYNEIEKIERRVNRYYYTNHINYLRRMRLQKEEARRKIVYSDNAIEVNMQPASGLKSPVLSQKEIQEECSTKECPIKSNRLLSTREMASNEKVSLERKVLKRLKSKPTTPQEKHDCSIILTPKQIHQVIVGPPVLNFGNICVNSTNTHSLHLINMLSVHILIKLDINFKELQNTKIFSYVIPPTSSSHVPIILQTFIIGKIWRSFAFTVNNIPAGHILVTAEVLPLKLELSSDEIVLKPRGFLLETYFRGTIRLYNHQNKSAQFGWQPVNSLQGIAFSIRPAKGIIEPYSSLECEVTWHPGFTSPERGIFILHVIDGTTLILQCITNVHDAKVTFLEPRILFNNSPQGLATWKKAILHNIGQNHAFFKVCEDSLLPTINIVPSQGIVPFGGITVLHVSCTPTVAEKFDTKAKVAIHCGNILDLRIGGFSEMADVEITPSVFNFSGTFIDSTQIIPFMIKNRGAARATVEFYLNDFSEFSMIFKVKSGQLTNPDAPRKYFLELEENSVLEGGVIFSPKIVRAYEFNIQVYINSFRSSEIYTEYISMKKPLVPKMVPLIQPCFVQATVLHAPLRLSKTTFVFNVPLFELQENDTIIKFEDLTIENISERSIWWIFDLTSTATLFRKGIFKVNRWIGKLFPREKCTITIRFCPRKPEKYTVNIPMYLRNCPVCFRVLCLIGEVKSPKMSFDPPFIFFTPVPLDVSTGMRVKILPQNYYRNSTVTFQILKVKLLNDNEEIHPLTVSFIKDQIIIGSNTGTNNELIFHVCFKSSKPVSFFSNLHFSDDSGNCFSLPVIATAENCILTVYPYLAAYHNKQNIILKDDKNQSTMKSRGSFLLPNPDSTLFMPASVKLAPIAANLHSAQSKRESLYVGMEKLPEHSKLNRNRKPSKADDGTLENEKIAQFYFPKEGSMEYNFYQKVVCAAQTWFSLFGWSEGPHLLSIPESIRRDVQKIQFYSASSPEKFSRQNDFTKYNKTIYDVVLHLSGALPLGISSSQSLPADDTERVIQLHFQYCSLLDFLNTKGGCISHIMPEFLLELRDYKKWLEISSSNNTAYMGSSIPKGKCPFIIDMNKFEAWSKRAWTDIFLQIYKVLVLSRVTPRFSNAAPPINVQNTQKISPCFTSSNIYSDSERILLSWLNTNYENTRQTIWGNCEQGTIPSERWIVNFDKDLLDGLVFATQLASYCPFLIESHFVNMYTQPKRPEQYLHNCLIIINSFSEIGLDMGVQAIDICDPNPILMLMLCVYLYEMLPTFLPKKVVPFYCTLYDSVLREILLKNSSLQSIVYQATIVGRDAIDFSLAQKGNVVTVPPQSEVNVTVKFTSRFLRPAEASLLLISKPKHGVKDIIVSFALKGEVLNIKAIEIVKCESPCYQWKQVIVPLRNPFQTGGKFNVLLVESTTFIHLPSQVTGHNQHLCDENVSSSVCDASQGCSHVRDSITKSIKASFFREFFCSVHSLSLKGNGYSSLEIYYLPFGVHTRYCAIILSNQQIGELIYILQGNGLIPLPSNFVSTDPSNPIDFNSSLEDENIKDDPVLYFKCELHETLDVNLKVPLTNEAKEKALAFAAQREMSTIEYERRMITGTLESSSVRVAVALLGLTKIEALLLFHMSKLKKPKFILFTTELSLPDHFVIPANIYMCQIPKTREQSTTSQGINTSGVLNKELHNAPEKGERSSWGSIPVPLKFFPLSPGRYPCKILLKSSYDVRVYCVEGVVNRGVPELTFEFETPAFEPSIQKIPFNNETDKDWKCEVKIEGKWFYGPPILYIRPGKTEEYPLTFKPLSECEILGKLILRNEVDGMERIINIKGIGKSPLAFGTVIVDCMVGDVTSKSIMVPNYSMDVLTFKVSSDLPIVSGDPYITIEPDSSVSYVINVSPLKRGVLKEEIYEECKFLHKLSIMSETSSIFSSEDQDEDFKNLKMWCHLEINTSPGPPLNVIEIDCIALETSCIEIPISNPINAIVHINVLLSNPTLSGPEVLTLKPLESTNYVVWYSSATLGYKEESIIFQPEMGEEFWCSLKLNTELPQRRDMPEIYCDLGKHATQTIPLYNPTHETLELQVRNSNPENFVLEINEISQLIIDPHSTKEVTVYFYPSALGRAGHETCINFYCAQFQEWKFYLYGVGLYPQPADTAEMTAQLDVQSSLTIPFKNPTKEAVSINIFLASEEEPKHLPIDHCWDSFMYTNSAFQLLSLSQKQGIVLPPDGNIDISVQFKPQNMILYKTILIVQMMKENGKNWSIDNIDELDIEFKRIMQIDKDEVQGVQWIYPIIGLPQAPPPKKPPTIIKCMCKKLVEMAMDVTLNGNFFKRDSIPGTTYFTVIPKRRSYNNAYEDYTALFRANAALKIQSLIDGIWKFPLTLIATDPEVEKIINIQAVGLQKESITDFKLTSSTRYPQKFTAYFLPGSDPEIFVKPEAGDLPPSHSKGILITVGFKPKMYSKKYKATLVIETDDMYLLYEVNGLPPEPLSLTNVKPKVNTTNKMYHNMIIHHRNFIRENAELKITGVSSTIKGAPLVMKRK</sequence>
<dbReference type="GO" id="GO:0005929">
    <property type="term" value="C:cilium"/>
    <property type="evidence" value="ECO:0007669"/>
    <property type="project" value="TreeGrafter"/>
</dbReference>
<dbReference type="InterPro" id="IPR001715">
    <property type="entry name" value="CH_dom"/>
</dbReference>
<dbReference type="InterPro" id="IPR056343">
    <property type="entry name" value="CFAP47_dom"/>
</dbReference>
<dbReference type="InParanoid" id="A0A6P6DU89"/>
<accession>A0A6P6DU89</accession>
<dbReference type="Proteomes" id="UP000515203">
    <property type="component" value="Unplaced"/>
</dbReference>
<dbReference type="RefSeq" id="XP_023563585.1">
    <property type="nucleotide sequence ID" value="XM_023707817.1"/>
</dbReference>
<proteinExistence type="predicted"/>
<keyword evidence="3" id="KW-0282">Flagellum</keyword>
<reference evidence="3" key="1">
    <citation type="submission" date="2025-08" db="UniProtKB">
        <authorList>
            <consortium name="RefSeq"/>
        </authorList>
    </citation>
    <scope>IDENTIFICATION</scope>
</reference>
<dbReference type="PANTHER" id="PTHR45912">
    <property type="entry name" value="CILIA- AND FLAGELLA-ASSOCIATED PROTEIN 47"/>
    <property type="match status" value="1"/>
</dbReference>
<keyword evidence="3" id="KW-0966">Cell projection</keyword>
<dbReference type="FunCoup" id="A0A6P6DU89">
    <property type="interactions" value="43"/>
</dbReference>
<dbReference type="InterPro" id="IPR013783">
    <property type="entry name" value="Ig-like_fold"/>
</dbReference>
<organism evidence="2 3">
    <name type="scientific">Octodon degus</name>
    <name type="common">Degu</name>
    <name type="synonym">Sciurus degus</name>
    <dbReference type="NCBI Taxonomy" id="10160"/>
    <lineage>
        <taxon>Eukaryota</taxon>
        <taxon>Metazoa</taxon>
        <taxon>Chordata</taxon>
        <taxon>Craniata</taxon>
        <taxon>Vertebrata</taxon>
        <taxon>Euteleostomi</taxon>
        <taxon>Mammalia</taxon>
        <taxon>Eutheria</taxon>
        <taxon>Euarchontoglires</taxon>
        <taxon>Glires</taxon>
        <taxon>Rodentia</taxon>
        <taxon>Hystricomorpha</taxon>
        <taxon>Octodontidae</taxon>
        <taxon>Octodon</taxon>
    </lineage>
</organism>
<protein>
    <submittedName>
        <fullName evidence="3">Cilia- and flagella-associated protein 47</fullName>
    </submittedName>
</protein>
<keyword evidence="3" id="KW-0969">Cilium</keyword>
<dbReference type="GeneID" id="101589402"/>
<dbReference type="Gene3D" id="1.10.418.10">
    <property type="entry name" value="Calponin-like domain"/>
    <property type="match status" value="1"/>
</dbReference>
<keyword evidence="2" id="KW-1185">Reference proteome</keyword>